<reference evidence="1 2" key="1">
    <citation type="submission" date="2023-03" db="EMBL/GenBank/DDBJ databases">
        <title>WGS of Gossypium arboreum.</title>
        <authorList>
            <person name="Yu D."/>
        </authorList>
    </citation>
    <scope>NUCLEOTIDE SEQUENCE [LARGE SCALE GENOMIC DNA]</scope>
    <source>
        <tissue evidence="1">Leaf</tissue>
    </source>
</reference>
<sequence length="193" mass="20415">MEAKAYVCTTKVEEMNPILATRGIQIPNFAYDFSIPELLNRLRDTNNGGFLLPLHVIEAGNVKSGANPLMLTVGVDITLVGDTGIVRESASCRKKQKTTVGTANIVLSSEDEGSPIGEFHGNKRKDRVGISNNLALIATVPTIISSSPNSPIDPLPPPRLTVANALGVIVDYGPPSGSMKFTASGGERGTLFL</sequence>
<evidence type="ECO:0000313" key="2">
    <source>
        <dbReference type="Proteomes" id="UP001358586"/>
    </source>
</evidence>
<protein>
    <submittedName>
        <fullName evidence="1">Uncharacterized protein</fullName>
    </submittedName>
</protein>
<name>A0ABR0NFG7_GOSAR</name>
<organism evidence="1 2">
    <name type="scientific">Gossypium arboreum</name>
    <name type="common">Tree cotton</name>
    <name type="synonym">Gossypium nanking</name>
    <dbReference type="NCBI Taxonomy" id="29729"/>
    <lineage>
        <taxon>Eukaryota</taxon>
        <taxon>Viridiplantae</taxon>
        <taxon>Streptophyta</taxon>
        <taxon>Embryophyta</taxon>
        <taxon>Tracheophyta</taxon>
        <taxon>Spermatophyta</taxon>
        <taxon>Magnoliopsida</taxon>
        <taxon>eudicotyledons</taxon>
        <taxon>Gunneridae</taxon>
        <taxon>Pentapetalae</taxon>
        <taxon>rosids</taxon>
        <taxon>malvids</taxon>
        <taxon>Malvales</taxon>
        <taxon>Malvaceae</taxon>
        <taxon>Malvoideae</taxon>
        <taxon>Gossypium</taxon>
    </lineage>
</organism>
<keyword evidence="2" id="KW-1185">Reference proteome</keyword>
<dbReference type="Proteomes" id="UP001358586">
    <property type="component" value="Chromosome 10"/>
</dbReference>
<dbReference type="EMBL" id="JARKNE010000010">
    <property type="protein sequence ID" value="KAK5793764.1"/>
    <property type="molecule type" value="Genomic_DNA"/>
</dbReference>
<evidence type="ECO:0000313" key="1">
    <source>
        <dbReference type="EMBL" id="KAK5793764.1"/>
    </source>
</evidence>
<gene>
    <name evidence="1" type="ORF">PVK06_034921</name>
</gene>
<accession>A0ABR0NFG7</accession>
<proteinExistence type="predicted"/>
<comment type="caution">
    <text evidence="1">The sequence shown here is derived from an EMBL/GenBank/DDBJ whole genome shotgun (WGS) entry which is preliminary data.</text>
</comment>